<dbReference type="AlphaFoldDB" id="A0A061F8Z6"/>
<dbReference type="InterPro" id="IPR047173">
    <property type="entry name" value="STRAD_A/B-like"/>
</dbReference>
<evidence type="ECO:0000313" key="2">
    <source>
        <dbReference type="EMBL" id="EOY13363.1"/>
    </source>
</evidence>
<dbReference type="Gramene" id="EOY13363">
    <property type="protein sequence ID" value="EOY13363"/>
    <property type="gene ID" value="TCM_031909"/>
</dbReference>
<dbReference type="HOGENOM" id="CLU_2659518_0_0_1"/>
<name>A0A061F8Z6_THECC</name>
<dbReference type="PANTHER" id="PTHR48014:SF21">
    <property type="entry name" value="SERINE_THREONINE-PROTEIN KINASE FRAY2"/>
    <property type="match status" value="1"/>
</dbReference>
<accession>A0A061F8Z6</accession>
<dbReference type="STRING" id="3641.A0A061F8Z6"/>
<reference evidence="2 3" key="1">
    <citation type="journal article" date="2013" name="Genome Biol.">
        <title>The genome sequence of the most widely cultivated cacao type and its use to identify candidate genes regulating pod color.</title>
        <authorList>
            <person name="Motamayor J.C."/>
            <person name="Mockaitis K."/>
            <person name="Schmutz J."/>
            <person name="Haiminen N."/>
            <person name="Iii D.L."/>
            <person name="Cornejo O."/>
            <person name="Findley S.D."/>
            <person name="Zheng P."/>
            <person name="Utro F."/>
            <person name="Royaert S."/>
            <person name="Saski C."/>
            <person name="Jenkins J."/>
            <person name="Podicheti R."/>
            <person name="Zhao M."/>
            <person name="Scheffler B.E."/>
            <person name="Stack J.C."/>
            <person name="Feltus F.A."/>
            <person name="Mustiga G.M."/>
            <person name="Amores F."/>
            <person name="Phillips W."/>
            <person name="Marelli J.P."/>
            <person name="May G.D."/>
            <person name="Shapiro H."/>
            <person name="Ma J."/>
            <person name="Bustamante C.D."/>
            <person name="Schnell R.J."/>
            <person name="Main D."/>
            <person name="Gilbert D."/>
            <person name="Parida L."/>
            <person name="Kuhn D.N."/>
        </authorList>
    </citation>
    <scope>NUCLEOTIDE SEQUENCE [LARGE SCALE GENOMIC DNA]</scope>
    <source>
        <strain evidence="3">cv. Matina 1-6</strain>
    </source>
</reference>
<sequence length="76" mass="8485">MPSAEQEAASQSQYRRGVSTWNFDIEDLKAQASLLHDDNILKRKNDDRSMKSSLGDEAVAYCISSSCIVVSKLIYV</sequence>
<keyword evidence="3" id="KW-1185">Reference proteome</keyword>
<comment type="similarity">
    <text evidence="1">Belongs to the protein kinase superfamily. STE Ser/Thr protein kinase family. STE20 subfamily.</text>
</comment>
<dbReference type="PANTHER" id="PTHR48014">
    <property type="entry name" value="SERINE/THREONINE-PROTEIN KINASE FRAY2"/>
    <property type="match status" value="1"/>
</dbReference>
<evidence type="ECO:0000313" key="3">
    <source>
        <dbReference type="Proteomes" id="UP000026915"/>
    </source>
</evidence>
<gene>
    <name evidence="2" type="ORF">TCM_031909</name>
</gene>
<dbReference type="Proteomes" id="UP000026915">
    <property type="component" value="Chromosome 7"/>
</dbReference>
<organism evidence="2 3">
    <name type="scientific">Theobroma cacao</name>
    <name type="common">Cacao</name>
    <name type="synonym">Cocoa</name>
    <dbReference type="NCBI Taxonomy" id="3641"/>
    <lineage>
        <taxon>Eukaryota</taxon>
        <taxon>Viridiplantae</taxon>
        <taxon>Streptophyta</taxon>
        <taxon>Embryophyta</taxon>
        <taxon>Tracheophyta</taxon>
        <taxon>Spermatophyta</taxon>
        <taxon>Magnoliopsida</taxon>
        <taxon>eudicotyledons</taxon>
        <taxon>Gunneridae</taxon>
        <taxon>Pentapetalae</taxon>
        <taxon>rosids</taxon>
        <taxon>malvids</taxon>
        <taxon>Malvales</taxon>
        <taxon>Malvaceae</taxon>
        <taxon>Byttnerioideae</taxon>
        <taxon>Theobroma</taxon>
    </lineage>
</organism>
<evidence type="ECO:0000256" key="1">
    <source>
        <dbReference type="ARBA" id="ARBA00008874"/>
    </source>
</evidence>
<protein>
    <submittedName>
        <fullName evidence="2">Uncharacterized protein</fullName>
    </submittedName>
</protein>
<proteinExistence type="inferred from homology"/>
<dbReference type="GO" id="GO:0043539">
    <property type="term" value="F:protein serine/threonine kinase activator activity"/>
    <property type="evidence" value="ECO:0007669"/>
    <property type="project" value="InterPro"/>
</dbReference>
<dbReference type="InParanoid" id="A0A061F8Z6"/>
<dbReference type="EMBL" id="CM001885">
    <property type="protein sequence ID" value="EOY13363.1"/>
    <property type="molecule type" value="Genomic_DNA"/>
</dbReference>